<comment type="caution">
    <text evidence="1">The sequence shown here is derived from an EMBL/GenBank/DDBJ whole genome shotgun (WGS) entry which is preliminary data.</text>
</comment>
<dbReference type="EMBL" id="SDMP01000005">
    <property type="protein sequence ID" value="RYR56940.1"/>
    <property type="molecule type" value="Genomic_DNA"/>
</dbReference>
<name>A0A445D187_ARAHY</name>
<organism evidence="1 2">
    <name type="scientific">Arachis hypogaea</name>
    <name type="common">Peanut</name>
    <dbReference type="NCBI Taxonomy" id="3818"/>
    <lineage>
        <taxon>Eukaryota</taxon>
        <taxon>Viridiplantae</taxon>
        <taxon>Streptophyta</taxon>
        <taxon>Embryophyta</taxon>
        <taxon>Tracheophyta</taxon>
        <taxon>Spermatophyta</taxon>
        <taxon>Magnoliopsida</taxon>
        <taxon>eudicotyledons</taxon>
        <taxon>Gunneridae</taxon>
        <taxon>Pentapetalae</taxon>
        <taxon>rosids</taxon>
        <taxon>fabids</taxon>
        <taxon>Fabales</taxon>
        <taxon>Fabaceae</taxon>
        <taxon>Papilionoideae</taxon>
        <taxon>50 kb inversion clade</taxon>
        <taxon>dalbergioids sensu lato</taxon>
        <taxon>Dalbergieae</taxon>
        <taxon>Pterocarpus clade</taxon>
        <taxon>Arachis</taxon>
    </lineage>
</organism>
<proteinExistence type="predicted"/>
<accession>A0A445D187</accession>
<dbReference type="Proteomes" id="UP000289738">
    <property type="component" value="Chromosome A05"/>
</dbReference>
<evidence type="ECO:0000313" key="1">
    <source>
        <dbReference type="EMBL" id="RYR56940.1"/>
    </source>
</evidence>
<evidence type="ECO:0000313" key="2">
    <source>
        <dbReference type="Proteomes" id="UP000289738"/>
    </source>
</evidence>
<keyword evidence="2" id="KW-1185">Reference proteome</keyword>
<dbReference type="AlphaFoldDB" id="A0A445D187"/>
<gene>
    <name evidence="1" type="ORF">Ahy_A05g022677</name>
</gene>
<sequence length="74" mass="8422">MEFKKVPEMMLNSGKKMPIIGLRTATVLFHPMKNSLQFWLKPLEHFGTTAIYGTEEAIRKAVPKALEDSMSQNI</sequence>
<reference evidence="1 2" key="1">
    <citation type="submission" date="2019-01" db="EMBL/GenBank/DDBJ databases">
        <title>Sequencing of cultivated peanut Arachis hypogaea provides insights into genome evolution and oil improvement.</title>
        <authorList>
            <person name="Chen X."/>
        </authorList>
    </citation>
    <scope>NUCLEOTIDE SEQUENCE [LARGE SCALE GENOMIC DNA]</scope>
    <source>
        <strain evidence="2">cv. Fuhuasheng</strain>
        <tissue evidence="1">Leaves</tissue>
    </source>
</reference>
<protein>
    <submittedName>
        <fullName evidence="1">Uncharacterized protein</fullName>
    </submittedName>
</protein>